<evidence type="ECO:0000313" key="2">
    <source>
        <dbReference type="EMBL" id="CCH60758.1"/>
    </source>
</evidence>
<reference evidence="2 3" key="1">
    <citation type="journal article" date="2011" name="Proc. Natl. Acad. Sci. U.S.A.">
        <title>Evolutionary erosion of yeast sex chromosomes by mating-type switching accidents.</title>
        <authorList>
            <person name="Gordon J.L."/>
            <person name="Armisen D."/>
            <person name="Proux-Wera E."/>
            <person name="Oheigeartaigh S.S."/>
            <person name="Byrne K.P."/>
            <person name="Wolfe K.H."/>
        </authorList>
    </citation>
    <scope>NUCLEOTIDE SEQUENCE [LARGE SCALE GENOMIC DNA]</scope>
    <source>
        <strain evidence="3">ATCC 34711 / CBS 6284 / DSM 70876 / NBRC 10599 / NRRL Y-10934 / UCD 77-7</strain>
    </source>
</reference>
<feature type="region of interest" description="Disordered" evidence="1">
    <location>
        <begin position="228"/>
        <end position="263"/>
    </location>
</feature>
<dbReference type="InParanoid" id="I2H306"/>
<dbReference type="AlphaFoldDB" id="I2H306"/>
<keyword evidence="3" id="KW-1185">Reference proteome</keyword>
<feature type="compositionally biased region" description="Polar residues" evidence="1">
    <location>
        <begin position="159"/>
        <end position="181"/>
    </location>
</feature>
<feature type="compositionally biased region" description="Low complexity" evidence="1">
    <location>
        <begin position="230"/>
        <end position="240"/>
    </location>
</feature>
<name>I2H306_HENB6</name>
<dbReference type="STRING" id="1071380.I2H306"/>
<accession>I2H306</accession>
<proteinExistence type="predicted"/>
<dbReference type="HOGENOM" id="CLU_1058367_0_0_1"/>
<dbReference type="eggNOG" id="ENOG502S125">
    <property type="taxonomic scope" value="Eukaryota"/>
</dbReference>
<dbReference type="RefSeq" id="XP_004180277.1">
    <property type="nucleotide sequence ID" value="XM_004180229.1"/>
</dbReference>
<gene>
    <name evidence="2" type="primary">TBLA0D02550</name>
    <name evidence="2" type="ORF">TBLA_0D02550</name>
</gene>
<feature type="compositionally biased region" description="Polar residues" evidence="1">
    <location>
        <begin position="246"/>
        <end position="263"/>
    </location>
</feature>
<organism evidence="2 3">
    <name type="scientific">Henningerozyma blattae (strain ATCC 34711 / CBS 6284 / DSM 70876 / NBRC 10599 / NRRL Y-10934 / UCD 77-7)</name>
    <name type="common">Yeast</name>
    <name type="synonym">Tetrapisispora blattae</name>
    <dbReference type="NCBI Taxonomy" id="1071380"/>
    <lineage>
        <taxon>Eukaryota</taxon>
        <taxon>Fungi</taxon>
        <taxon>Dikarya</taxon>
        <taxon>Ascomycota</taxon>
        <taxon>Saccharomycotina</taxon>
        <taxon>Saccharomycetes</taxon>
        <taxon>Saccharomycetales</taxon>
        <taxon>Saccharomycetaceae</taxon>
        <taxon>Henningerozyma</taxon>
    </lineage>
</organism>
<protein>
    <submittedName>
        <fullName evidence="2">Uncharacterized protein</fullName>
    </submittedName>
</protein>
<dbReference type="EMBL" id="HE806319">
    <property type="protein sequence ID" value="CCH60758.1"/>
    <property type="molecule type" value="Genomic_DNA"/>
</dbReference>
<dbReference type="KEGG" id="tbl:TBLA_0D02550"/>
<sequence length="263" mass="30136">MGTYFKRHILAVDDLTKINYEVIKNTPGSFQSIESPESDPILESEINLTKSKLFKNNLYSQNDAVLQSIANKLQLGDIVNNEEANEYHQIEKKIPIEKQISWLKQINQNLIKQYNSLLKEEKKWFILKELLLDANTEWDLYKSIDTAPNSKIRNDNMDNQKYTSISNTDNTATDKTSQSIPTKKDSKRLYYKLGLPELTSQQNTLVFNREQNIFFKKQKISEHGLKSIVSTSTPSSDSSPFVTASPLDSRTSDSQISDNKSED</sequence>
<dbReference type="FunCoup" id="I2H306">
    <property type="interactions" value="190"/>
</dbReference>
<feature type="region of interest" description="Disordered" evidence="1">
    <location>
        <begin position="149"/>
        <end position="181"/>
    </location>
</feature>
<dbReference type="GeneID" id="14495794"/>
<dbReference type="Proteomes" id="UP000002866">
    <property type="component" value="Chromosome 4"/>
</dbReference>
<evidence type="ECO:0000313" key="3">
    <source>
        <dbReference type="Proteomes" id="UP000002866"/>
    </source>
</evidence>
<evidence type="ECO:0000256" key="1">
    <source>
        <dbReference type="SAM" id="MobiDB-lite"/>
    </source>
</evidence>
<dbReference type="OrthoDB" id="4063618at2759"/>